<evidence type="ECO:0000313" key="2">
    <source>
        <dbReference type="EMBL" id="RBP05693.1"/>
    </source>
</evidence>
<dbReference type="AlphaFoldDB" id="A0A366ETF9"/>
<evidence type="ECO:0000256" key="1">
    <source>
        <dbReference type="SAM" id="MobiDB-lite"/>
    </source>
</evidence>
<proteinExistence type="predicted"/>
<protein>
    <recommendedName>
        <fullName evidence="4">Alpha/beta hydrolase family protein</fullName>
    </recommendedName>
</protein>
<evidence type="ECO:0008006" key="4">
    <source>
        <dbReference type="Google" id="ProtNLM"/>
    </source>
</evidence>
<gene>
    <name evidence="2" type="ORF">DFR50_13456</name>
</gene>
<name>A0A366ETF9_9HYPH</name>
<dbReference type="Gene3D" id="3.40.50.1820">
    <property type="entry name" value="alpha/beta hydrolase"/>
    <property type="match status" value="1"/>
</dbReference>
<reference evidence="2 3" key="1">
    <citation type="submission" date="2018-06" db="EMBL/GenBank/DDBJ databases">
        <title>Genomic Encyclopedia of Type Strains, Phase IV (KMG-IV): sequencing the most valuable type-strain genomes for metagenomic binning, comparative biology and taxonomic classification.</title>
        <authorList>
            <person name="Goeker M."/>
        </authorList>
    </citation>
    <scope>NUCLEOTIDE SEQUENCE [LARGE SCALE GENOMIC DNA]</scope>
    <source>
        <strain evidence="2 3">DSM 24875</strain>
    </source>
</reference>
<accession>A0A366ETF9</accession>
<comment type="caution">
    <text evidence="2">The sequence shown here is derived from an EMBL/GenBank/DDBJ whole genome shotgun (WGS) entry which is preliminary data.</text>
</comment>
<evidence type="ECO:0000313" key="3">
    <source>
        <dbReference type="Proteomes" id="UP000253529"/>
    </source>
</evidence>
<sequence>MRGAAEPARHEPAPGFLLRMMEARAVWEHYATVSMMPLWAAAPKGDGHPVLVLPGLAAGDATTALMRRFLSSRGFSPSGWGQGINLGLREGVIERAHDRLRDLWQEHGRPVSLVGWSLGGLYARELAKHSPEMVRLVITLGSPFTGHPRETNAWRLYEFASGHRLDWHDFHGPLRSPPPVPTTSIFSPTDGIVAWRCSVENRRTLAENIVVQSSHLGLGAHPAALYAIADRLAQPEDRWEPFHREGWRQFVYGDPEAYRHPRGTAEAHAHAQPAPAE</sequence>
<keyword evidence="3" id="KW-1185">Reference proteome</keyword>
<dbReference type="EMBL" id="QNRK01000034">
    <property type="protein sequence ID" value="RBP05693.1"/>
    <property type="molecule type" value="Genomic_DNA"/>
</dbReference>
<dbReference type="InterPro" id="IPR029058">
    <property type="entry name" value="AB_hydrolase_fold"/>
</dbReference>
<feature type="region of interest" description="Disordered" evidence="1">
    <location>
        <begin position="258"/>
        <end position="277"/>
    </location>
</feature>
<feature type="compositionally biased region" description="Basic and acidic residues" evidence="1">
    <location>
        <begin position="258"/>
        <end position="269"/>
    </location>
</feature>
<organism evidence="2 3">
    <name type="scientific">Roseiarcus fermentans</name>
    <dbReference type="NCBI Taxonomy" id="1473586"/>
    <lineage>
        <taxon>Bacteria</taxon>
        <taxon>Pseudomonadati</taxon>
        <taxon>Pseudomonadota</taxon>
        <taxon>Alphaproteobacteria</taxon>
        <taxon>Hyphomicrobiales</taxon>
        <taxon>Roseiarcaceae</taxon>
        <taxon>Roseiarcus</taxon>
    </lineage>
</organism>
<dbReference type="RefSeq" id="WP_245428105.1">
    <property type="nucleotide sequence ID" value="NZ_QNRK01000034.1"/>
</dbReference>
<dbReference type="Proteomes" id="UP000253529">
    <property type="component" value="Unassembled WGS sequence"/>
</dbReference>
<dbReference type="SUPFAM" id="SSF53474">
    <property type="entry name" value="alpha/beta-Hydrolases"/>
    <property type="match status" value="1"/>
</dbReference>